<dbReference type="Gene3D" id="3.40.190.10">
    <property type="entry name" value="Periplasmic binding protein-like II"/>
    <property type="match status" value="2"/>
</dbReference>
<protein>
    <recommendedName>
        <fullName evidence="4">Solute-binding protein family 3/N-terminal domain-containing protein</fullName>
    </recommendedName>
</protein>
<gene>
    <name evidence="2" type="ORF">QWY20_05765</name>
</gene>
<dbReference type="SUPFAM" id="SSF53850">
    <property type="entry name" value="Periplasmic binding protein-like II"/>
    <property type="match status" value="1"/>
</dbReference>
<evidence type="ECO:0000313" key="3">
    <source>
        <dbReference type="Proteomes" id="UP001336314"/>
    </source>
</evidence>
<evidence type="ECO:0000256" key="1">
    <source>
        <dbReference type="SAM" id="SignalP"/>
    </source>
</evidence>
<organism evidence="2 3">
    <name type="scientific">Alkalimonas cellulosilytica</name>
    <dbReference type="NCBI Taxonomy" id="3058395"/>
    <lineage>
        <taxon>Bacteria</taxon>
        <taxon>Pseudomonadati</taxon>
        <taxon>Pseudomonadota</taxon>
        <taxon>Gammaproteobacteria</taxon>
        <taxon>Alkalimonas</taxon>
    </lineage>
</organism>
<sequence>MVFGRSYLAALMLVFCCALSAQSKPLTAVAEAWQGYTEPDGQGIYWQIVREAMLHSGYQIQPEVANWKRARHQFEQKNAELLIGATQVDMAQAIFPRWHLDFDDAIYLFTLEPMTDLQQLQHQTVVFLLGYQFERYLSDIVIRSYEVSTTDQVLDLLQLGRIQAFIGYHFNLPETARVHQQQLRERTPLYVVFQPTERGQKLAAAYEQGMAYLYQSGRLQEIFANDSLYRMAGFPVKVNTP</sequence>
<feature type="signal peptide" evidence="1">
    <location>
        <begin position="1"/>
        <end position="23"/>
    </location>
</feature>
<keyword evidence="3" id="KW-1185">Reference proteome</keyword>
<dbReference type="Proteomes" id="UP001336314">
    <property type="component" value="Unassembled WGS sequence"/>
</dbReference>
<feature type="chain" id="PRO_5046434194" description="Solute-binding protein family 3/N-terminal domain-containing protein" evidence="1">
    <location>
        <begin position="24"/>
        <end position="241"/>
    </location>
</feature>
<accession>A0ABU7J373</accession>
<keyword evidence="1" id="KW-0732">Signal</keyword>
<name>A0ABU7J373_9GAMM</name>
<dbReference type="RefSeq" id="WP_330128079.1">
    <property type="nucleotide sequence ID" value="NZ_JAUHLI010000004.1"/>
</dbReference>
<evidence type="ECO:0000313" key="2">
    <source>
        <dbReference type="EMBL" id="MEE2000953.1"/>
    </source>
</evidence>
<dbReference type="EMBL" id="JAUHLI010000004">
    <property type="protein sequence ID" value="MEE2000953.1"/>
    <property type="molecule type" value="Genomic_DNA"/>
</dbReference>
<reference evidence="2 3" key="1">
    <citation type="submission" date="2023-07" db="EMBL/GenBank/DDBJ databases">
        <title>Alkalimonas sp., MEB108 novel, alkaliphilic bacterium isolated from Lonar Lake, India.</title>
        <authorList>
            <person name="Joshi A."/>
            <person name="Thite S."/>
        </authorList>
    </citation>
    <scope>NUCLEOTIDE SEQUENCE [LARGE SCALE GENOMIC DNA]</scope>
    <source>
        <strain evidence="2 3">MEB108</strain>
    </source>
</reference>
<comment type="caution">
    <text evidence="2">The sequence shown here is derived from an EMBL/GenBank/DDBJ whole genome shotgun (WGS) entry which is preliminary data.</text>
</comment>
<proteinExistence type="predicted"/>
<evidence type="ECO:0008006" key="4">
    <source>
        <dbReference type="Google" id="ProtNLM"/>
    </source>
</evidence>